<dbReference type="PANTHER" id="PTHR38340:SF1">
    <property type="entry name" value="S-LAYER PROTEIN"/>
    <property type="match status" value="1"/>
</dbReference>
<dbReference type="SUPFAM" id="SSF51120">
    <property type="entry name" value="beta-Roll"/>
    <property type="match status" value="1"/>
</dbReference>
<evidence type="ECO:0000256" key="1">
    <source>
        <dbReference type="ARBA" id="ARBA00001913"/>
    </source>
</evidence>
<dbReference type="STRING" id="1123237.Salmuc_05480"/>
<reference evidence="8" key="1">
    <citation type="journal article" date="2014" name="Stand. Genomic Sci.">
        <title>Genome sequence of the exopolysaccharide-producing Salipiger mucosus type strain (DSM 16094(T)), a moderately halophilic member of the Roseobacter clade.</title>
        <authorList>
            <person name="Riedel T."/>
            <person name="Spring S."/>
            <person name="Fiebig A."/>
            <person name="Petersen J."/>
            <person name="Kyrpides N.C."/>
            <person name="Goker M."/>
            <person name="Klenk H.P."/>
        </authorList>
    </citation>
    <scope>NUCLEOTIDE SEQUENCE [LARGE SCALE GENOMIC DNA]</scope>
    <source>
        <strain evidence="8">DSM 16094</strain>
    </source>
</reference>
<evidence type="ECO:0000313" key="7">
    <source>
        <dbReference type="EMBL" id="EPX82223.1"/>
    </source>
</evidence>
<dbReference type="InterPro" id="IPR011049">
    <property type="entry name" value="Serralysin-like_metalloprot_C"/>
</dbReference>
<evidence type="ECO:0000256" key="4">
    <source>
        <dbReference type="ARBA" id="ARBA00022737"/>
    </source>
</evidence>
<evidence type="ECO:0000256" key="3">
    <source>
        <dbReference type="ARBA" id="ARBA00022525"/>
    </source>
</evidence>
<feature type="region of interest" description="Disordered" evidence="5">
    <location>
        <begin position="1"/>
        <end position="25"/>
    </location>
</feature>
<dbReference type="EC" id="3.1.3.1" evidence="7"/>
<dbReference type="EMBL" id="APVH01000026">
    <property type="protein sequence ID" value="EPX82223.1"/>
    <property type="molecule type" value="Genomic_DNA"/>
</dbReference>
<protein>
    <submittedName>
        <fullName evidence="7">Alkaline phosphatase</fullName>
        <ecNumber evidence="7">3.1.3.1</ecNumber>
    </submittedName>
</protein>
<dbReference type="HOGENOM" id="CLU_1069315_0_0_5"/>
<sequence>MGEGGDDVMRGGAGEDTLEGGAGTNTYEGGAGADYFYGWEGIDTVVFAGAEGRVLVDLSRDVGSADYARFFVEGAPEGDVFSEIEHATGGRFSDNLRGEGGGNVLEGGAGWDRLYGRAGDDTLSGGGGSDAIYGNLGADTMSGGDQAQRDRYIYFSAAESGVGAGARDVITDFQPGFDRIEISRLDADTVTGGKQAFDFVGTAAFSGTAGELRYGQEAEVTLVQADLDGDGAADFEIELSGLRTLSEDNFLI</sequence>
<evidence type="ECO:0000256" key="2">
    <source>
        <dbReference type="ARBA" id="ARBA00004613"/>
    </source>
</evidence>
<dbReference type="GO" id="GO:0004035">
    <property type="term" value="F:alkaline phosphatase activity"/>
    <property type="evidence" value="ECO:0007669"/>
    <property type="project" value="UniProtKB-EC"/>
</dbReference>
<dbReference type="InterPro" id="IPR018511">
    <property type="entry name" value="Hemolysin-typ_Ca-bd_CS"/>
</dbReference>
<keyword evidence="3" id="KW-0964">Secreted</keyword>
<name>S9QRG7_9RHOB</name>
<organism evidence="7 8">
    <name type="scientific">Salipiger mucosus DSM 16094</name>
    <dbReference type="NCBI Taxonomy" id="1123237"/>
    <lineage>
        <taxon>Bacteria</taxon>
        <taxon>Pseudomonadati</taxon>
        <taxon>Pseudomonadota</taxon>
        <taxon>Alphaproteobacteria</taxon>
        <taxon>Rhodobacterales</taxon>
        <taxon>Roseobacteraceae</taxon>
        <taxon>Salipiger</taxon>
    </lineage>
</organism>
<dbReference type="PRINTS" id="PR00313">
    <property type="entry name" value="CABNDNGRPT"/>
</dbReference>
<dbReference type="eggNOG" id="COG2931">
    <property type="taxonomic scope" value="Bacteria"/>
</dbReference>
<comment type="cofactor">
    <cofactor evidence="1">
        <name>Ca(2+)</name>
        <dbReference type="ChEBI" id="CHEBI:29108"/>
    </cofactor>
</comment>
<dbReference type="GO" id="GO:0005615">
    <property type="term" value="C:extracellular space"/>
    <property type="evidence" value="ECO:0007669"/>
    <property type="project" value="InterPro"/>
</dbReference>
<keyword evidence="4" id="KW-0677">Repeat</keyword>
<dbReference type="Pfam" id="PF08548">
    <property type="entry name" value="Peptidase_M10_C"/>
    <property type="match status" value="1"/>
</dbReference>
<evidence type="ECO:0000259" key="6">
    <source>
        <dbReference type="Pfam" id="PF08548"/>
    </source>
</evidence>
<dbReference type="InterPro" id="IPR013858">
    <property type="entry name" value="Peptidase_M10B_C"/>
</dbReference>
<evidence type="ECO:0000256" key="5">
    <source>
        <dbReference type="SAM" id="MobiDB-lite"/>
    </source>
</evidence>
<dbReference type="PANTHER" id="PTHR38340">
    <property type="entry name" value="S-LAYER PROTEIN"/>
    <property type="match status" value="1"/>
</dbReference>
<dbReference type="InterPro" id="IPR001343">
    <property type="entry name" value="Hemolysn_Ca-bd"/>
</dbReference>
<dbReference type="InterPro" id="IPR050557">
    <property type="entry name" value="RTX_toxin/Mannuronan_C5-epim"/>
</dbReference>
<accession>S9QRG7</accession>
<dbReference type="AlphaFoldDB" id="S9QRG7"/>
<dbReference type="GO" id="GO:0005509">
    <property type="term" value="F:calcium ion binding"/>
    <property type="evidence" value="ECO:0007669"/>
    <property type="project" value="InterPro"/>
</dbReference>
<proteinExistence type="predicted"/>
<evidence type="ECO:0000313" key="8">
    <source>
        <dbReference type="Proteomes" id="UP000015347"/>
    </source>
</evidence>
<comment type="caution">
    <text evidence="7">The sequence shown here is derived from an EMBL/GenBank/DDBJ whole genome shotgun (WGS) entry which is preliminary data.</text>
</comment>
<gene>
    <name evidence="7" type="ORF">Salmuc_05480</name>
</gene>
<keyword evidence="8" id="KW-1185">Reference proteome</keyword>
<comment type="subcellular location">
    <subcellularLocation>
        <location evidence="2">Secreted</location>
    </subcellularLocation>
</comment>
<feature type="domain" description="Peptidase M10 serralysin C-terminal" evidence="6">
    <location>
        <begin position="119"/>
        <end position="248"/>
    </location>
</feature>
<dbReference type="Proteomes" id="UP000015347">
    <property type="component" value="Unassembled WGS sequence"/>
</dbReference>
<dbReference type="Gene3D" id="2.150.10.10">
    <property type="entry name" value="Serralysin-like metalloprotease, C-terminal"/>
    <property type="match status" value="2"/>
</dbReference>
<dbReference type="Pfam" id="PF00353">
    <property type="entry name" value="HemolysinCabind"/>
    <property type="match status" value="1"/>
</dbReference>
<keyword evidence="7" id="KW-0378">Hydrolase</keyword>
<dbReference type="PROSITE" id="PS00330">
    <property type="entry name" value="HEMOLYSIN_CALCIUM"/>
    <property type="match status" value="1"/>
</dbReference>